<dbReference type="Proteomes" id="UP001197093">
    <property type="component" value="Unassembled WGS sequence"/>
</dbReference>
<keyword evidence="3" id="KW-1185">Reference proteome</keyword>
<feature type="compositionally biased region" description="Basic and acidic residues" evidence="1">
    <location>
        <begin position="542"/>
        <end position="562"/>
    </location>
</feature>
<feature type="region of interest" description="Disordered" evidence="1">
    <location>
        <begin position="542"/>
        <end position="615"/>
    </location>
</feature>
<accession>A0AAD4F3Z5</accession>
<sequence length="615" mass="67224">MDSEALLRVLRVYDASFDAAAVRAALSGPRSADLVRWATAHLTPDTLLTPDELSQYAALEEAGLAERLAMSSDLTTARVLSDHEIKDAIEELNRSTRAITNHTETLKLQQEALDRLVTATRQSNEETAAITAGQARKWQVQRRDLASRADELAQSLSSRINELDQQSTGAGATIQQTVETLFCSDDKLLSSLQKLGWELETEDPEEQSDVSILRETCARLIKYTVEGIRTKLDRIFLESLELSAQSGAAARVSAGEVSALQEELESLYTEILPVAQMTTEQQFLEPALKRIAAKNGHGLARSAQATSYIHECLDYLIDRAQDLMARLDAFRAWQLAATSVLEMAKCELDTQASAASDASHAQQKSVTREDLMSPVRPRPKQRSRYSSGAPGISDEPPLEEILRILAISLPQDEEAPTDVHAQSKELASALASRRVKLHDVAQNVQETFESTATKQVADGKLAIQLVRDSILAESPFGNVRLVDPEIDGSIAVLSQELAAVEGKLKGIDANVAKLRGKNAKRDELVSRWVLYHKMDKIKDTMKKGAEKVTRTDKEPLQEDRKPALNAAMGTMGTSEQRSDLTSGPDQNLARASHSGDAAGMTGKASMGQPTNKPRP</sequence>
<reference evidence="2" key="1">
    <citation type="submission" date="2023-02" db="EMBL/GenBank/DDBJ databases">
        <authorList>
            <person name="Palmer J.M."/>
        </authorList>
    </citation>
    <scope>NUCLEOTIDE SEQUENCE</scope>
    <source>
        <strain evidence="2">FW57</strain>
    </source>
</reference>
<feature type="compositionally biased region" description="Polar residues" evidence="1">
    <location>
        <begin position="571"/>
        <end position="585"/>
    </location>
</feature>
<evidence type="ECO:0000256" key="1">
    <source>
        <dbReference type="SAM" id="MobiDB-lite"/>
    </source>
</evidence>
<evidence type="ECO:0000313" key="2">
    <source>
        <dbReference type="EMBL" id="KAG7291142.1"/>
    </source>
</evidence>
<comment type="caution">
    <text evidence="2">The sequence shown here is derived from an EMBL/GenBank/DDBJ whole genome shotgun (WGS) entry which is preliminary data.</text>
</comment>
<proteinExistence type="predicted"/>
<gene>
    <name evidence="2" type="ORF">NEMBOFW57_001153</name>
</gene>
<protein>
    <submittedName>
        <fullName evidence="2">Uncharacterized protein</fullName>
    </submittedName>
</protein>
<name>A0AAD4F3Z5_9PEZI</name>
<organism evidence="2 3">
    <name type="scientific">Staphylotrichum longicolle</name>
    <dbReference type="NCBI Taxonomy" id="669026"/>
    <lineage>
        <taxon>Eukaryota</taxon>
        <taxon>Fungi</taxon>
        <taxon>Dikarya</taxon>
        <taxon>Ascomycota</taxon>
        <taxon>Pezizomycotina</taxon>
        <taxon>Sordariomycetes</taxon>
        <taxon>Sordariomycetidae</taxon>
        <taxon>Sordariales</taxon>
        <taxon>Chaetomiaceae</taxon>
        <taxon>Staphylotrichum</taxon>
    </lineage>
</organism>
<dbReference type="EMBL" id="JAHCVI010000001">
    <property type="protein sequence ID" value="KAG7291142.1"/>
    <property type="molecule type" value="Genomic_DNA"/>
</dbReference>
<evidence type="ECO:0000313" key="3">
    <source>
        <dbReference type="Proteomes" id="UP001197093"/>
    </source>
</evidence>
<feature type="compositionally biased region" description="Low complexity" evidence="1">
    <location>
        <begin position="353"/>
        <end position="363"/>
    </location>
</feature>
<dbReference type="AlphaFoldDB" id="A0AAD4F3Z5"/>
<feature type="region of interest" description="Disordered" evidence="1">
    <location>
        <begin position="353"/>
        <end position="395"/>
    </location>
</feature>